<keyword evidence="4" id="KW-1185">Reference proteome</keyword>
<dbReference type="Pfam" id="PF00026">
    <property type="entry name" value="Asp"/>
    <property type="match status" value="1"/>
</dbReference>
<evidence type="ECO:0000313" key="3">
    <source>
        <dbReference type="EMBL" id="GAB0131978.1"/>
    </source>
</evidence>
<evidence type="ECO:0000256" key="1">
    <source>
        <dbReference type="ARBA" id="ARBA00007447"/>
    </source>
</evidence>
<dbReference type="InterPro" id="IPR001461">
    <property type="entry name" value="Aspartic_peptidase_A1"/>
</dbReference>
<comment type="similarity">
    <text evidence="1">Belongs to the peptidase A1 family.</text>
</comment>
<feature type="domain" description="Peptidase A1" evidence="2">
    <location>
        <begin position="141"/>
        <end position="482"/>
    </location>
</feature>
<dbReference type="PRINTS" id="PR00792">
    <property type="entry name" value="PEPSIN"/>
</dbReference>
<gene>
    <name evidence="3" type="primary">g429</name>
    <name evidence="3" type="ORF">EsDP_00000429</name>
</gene>
<dbReference type="InterPro" id="IPR034164">
    <property type="entry name" value="Pepsin-like_dom"/>
</dbReference>
<organism evidence="3 4">
    <name type="scientific">Epichloe bromicola</name>
    <dbReference type="NCBI Taxonomy" id="79588"/>
    <lineage>
        <taxon>Eukaryota</taxon>
        <taxon>Fungi</taxon>
        <taxon>Dikarya</taxon>
        <taxon>Ascomycota</taxon>
        <taxon>Pezizomycotina</taxon>
        <taxon>Sordariomycetes</taxon>
        <taxon>Hypocreomycetidae</taxon>
        <taxon>Hypocreales</taxon>
        <taxon>Clavicipitaceae</taxon>
        <taxon>Epichloe</taxon>
    </lineage>
</organism>
<evidence type="ECO:0000259" key="2">
    <source>
        <dbReference type="PROSITE" id="PS51767"/>
    </source>
</evidence>
<dbReference type="InterPro" id="IPR033121">
    <property type="entry name" value="PEPTIDASE_A1"/>
</dbReference>
<evidence type="ECO:0000313" key="4">
    <source>
        <dbReference type="Proteomes" id="UP001562357"/>
    </source>
</evidence>
<reference evidence="4" key="1">
    <citation type="submission" date="2024-06" db="EMBL/GenBank/DDBJ databases">
        <title>Draft Genome Sequences of Epichloe bromicola Strains Isolated from Elymus ciliaris.</title>
        <authorList>
            <consortium name="Epichloe bromicola genome sequencing consortium"/>
            <person name="Miura A."/>
            <person name="Imano S."/>
            <person name="Ashida A."/>
            <person name="Sato I."/>
            <person name="Chiba S."/>
            <person name="Tanaka A."/>
            <person name="Camagna M."/>
            <person name="Takemoto D."/>
        </authorList>
    </citation>
    <scope>NUCLEOTIDE SEQUENCE [LARGE SCALE GENOMIC DNA]</scope>
    <source>
        <strain evidence="4">DP</strain>
    </source>
</reference>
<accession>A0ABQ0CEW6</accession>
<dbReference type="InterPro" id="IPR021109">
    <property type="entry name" value="Peptidase_aspartic_dom_sf"/>
</dbReference>
<comment type="caution">
    <text evidence="3">The sequence shown here is derived from an EMBL/GenBank/DDBJ whole genome shotgun (WGS) entry which is preliminary data.</text>
</comment>
<dbReference type="EMBL" id="BAAFGZ010000008">
    <property type="protein sequence ID" value="GAB0131978.1"/>
    <property type="molecule type" value="Genomic_DNA"/>
</dbReference>
<dbReference type="Proteomes" id="UP001562357">
    <property type="component" value="Unassembled WGS sequence"/>
</dbReference>
<dbReference type="PANTHER" id="PTHR47966:SF47">
    <property type="entry name" value="ENDOPEPTIDASE, PUTATIVE (AFU_ORTHOLOGUE AFUA_3G01220)-RELATED"/>
    <property type="match status" value="1"/>
</dbReference>
<name>A0ABQ0CEW6_9HYPO</name>
<sequence>MDGKRKSRITSFPQLPPAGHDMFGVSVELTDRPIRGTNSCTHFNALCQESPLLDSAPNDRAAPASWDLSKPMNGFTFERVKAFSQPTTDKRAAQFSRISSIKGQTGSHNAVSSLVSSMLRTPPSHGQHTYQNISTAGTFSTQYAIQCGWDGVPVWLLLDTGSSDTWAVQKGFECHDAHGADHSESDCGFGNTHVKGFRQGPIDNLHFYLRYGSGEKVFGPMGYTDIACGGVKVSDQQAGLANYTYWHGNNFTVGILGLAYPSITSAYYGEIGQEATWNAIQYAPFLTNAIMQGSIDPVFSVTLMKNSSDGIIGWGGLPPTHGQSDKYAATDLIVANLIGSAETSWRYSFYTIIPDGVKWGQTSDDTKYPYIVDTGTTMNYLPPPLAEAIAAAFQPRAVYLYQWGSYFAPCDSIPPSFAVVISGVEFWVNPADMIYRDLIDPKTGYCAVAIASGGSGPYILGDVFLQNVVAVFDVGGAEMRFYAKT</sequence>
<dbReference type="PROSITE" id="PS51767">
    <property type="entry name" value="PEPTIDASE_A1"/>
    <property type="match status" value="1"/>
</dbReference>
<dbReference type="SUPFAM" id="SSF50630">
    <property type="entry name" value="Acid proteases"/>
    <property type="match status" value="1"/>
</dbReference>
<dbReference type="PANTHER" id="PTHR47966">
    <property type="entry name" value="BETA-SITE APP-CLEAVING ENZYME, ISOFORM A-RELATED"/>
    <property type="match status" value="1"/>
</dbReference>
<dbReference type="Gene3D" id="2.40.70.10">
    <property type="entry name" value="Acid Proteases"/>
    <property type="match status" value="2"/>
</dbReference>
<protein>
    <recommendedName>
        <fullName evidence="2">Peptidase A1 domain-containing protein</fullName>
    </recommendedName>
</protein>
<dbReference type="CDD" id="cd05471">
    <property type="entry name" value="pepsin_like"/>
    <property type="match status" value="1"/>
</dbReference>
<proteinExistence type="inferred from homology"/>